<name>A0A7W9SVS8_ARMRO</name>
<gene>
    <name evidence="2" type="ORF">HNQ39_005451</name>
</gene>
<feature type="transmembrane region" description="Helical" evidence="1">
    <location>
        <begin position="238"/>
        <end position="255"/>
    </location>
</feature>
<organism evidence="2 3">
    <name type="scientific">Armatimonas rosea</name>
    <dbReference type="NCBI Taxonomy" id="685828"/>
    <lineage>
        <taxon>Bacteria</taxon>
        <taxon>Bacillati</taxon>
        <taxon>Armatimonadota</taxon>
        <taxon>Armatimonadia</taxon>
        <taxon>Armatimonadales</taxon>
        <taxon>Armatimonadaceae</taxon>
        <taxon>Armatimonas</taxon>
    </lineage>
</organism>
<proteinExistence type="predicted"/>
<accession>A0A7W9SVS8</accession>
<keyword evidence="3" id="KW-1185">Reference proteome</keyword>
<feature type="transmembrane region" description="Helical" evidence="1">
    <location>
        <begin position="413"/>
        <end position="432"/>
    </location>
</feature>
<evidence type="ECO:0000313" key="2">
    <source>
        <dbReference type="EMBL" id="MBB6053616.1"/>
    </source>
</evidence>
<comment type="caution">
    <text evidence="2">The sequence shown here is derived from an EMBL/GenBank/DDBJ whole genome shotgun (WGS) entry which is preliminary data.</text>
</comment>
<dbReference type="Proteomes" id="UP000520814">
    <property type="component" value="Unassembled WGS sequence"/>
</dbReference>
<reference evidence="2 3" key="1">
    <citation type="submission" date="2020-08" db="EMBL/GenBank/DDBJ databases">
        <title>Genomic Encyclopedia of Type Strains, Phase IV (KMG-IV): sequencing the most valuable type-strain genomes for metagenomic binning, comparative biology and taxonomic classification.</title>
        <authorList>
            <person name="Goeker M."/>
        </authorList>
    </citation>
    <scope>NUCLEOTIDE SEQUENCE [LARGE SCALE GENOMIC DNA]</scope>
    <source>
        <strain evidence="2 3">DSM 23562</strain>
    </source>
</reference>
<dbReference type="AlphaFoldDB" id="A0A7W9SVS8"/>
<feature type="transmembrane region" description="Helical" evidence="1">
    <location>
        <begin position="207"/>
        <end position="232"/>
    </location>
</feature>
<keyword evidence="1" id="KW-1133">Transmembrane helix</keyword>
<dbReference type="RefSeq" id="WP_184203704.1">
    <property type="nucleotide sequence ID" value="NZ_JACHGW010000007.1"/>
</dbReference>
<evidence type="ECO:0000313" key="3">
    <source>
        <dbReference type="Proteomes" id="UP000520814"/>
    </source>
</evidence>
<evidence type="ECO:0000256" key="1">
    <source>
        <dbReference type="SAM" id="Phobius"/>
    </source>
</evidence>
<keyword evidence="1" id="KW-0472">Membrane</keyword>
<feature type="transmembrane region" description="Helical" evidence="1">
    <location>
        <begin position="541"/>
        <end position="560"/>
    </location>
</feature>
<dbReference type="EMBL" id="JACHGW010000007">
    <property type="protein sequence ID" value="MBB6053616.1"/>
    <property type="molecule type" value="Genomic_DNA"/>
</dbReference>
<feature type="transmembrane region" description="Helical" evidence="1">
    <location>
        <begin position="387"/>
        <end position="407"/>
    </location>
</feature>
<sequence length="564" mass="61106">MKNCPEDRLVLLVNGRLDGLARWRTERHVKTCTTCQASVKELKTLSQSLLSLTTETPGLALTQQIPTPRLVPQNTTINRALRALPVVGMALGTVLALGLHTFGQTSTASQYLAYKLPSPSMSTTEIHEMRDLGPGGGHGNLDRASIGQEACNPVELVVQEGDPQLAEKELGEWRERILESKALKEKQCLVWPLTPPKVVPSFAQQSLFYLLGLGMLVGLLSGAALAGCIWLARTVPVAYVLPVIGALVGGLIGGYSDAQNRPQVHTQTIGASAHLQLTLSEPQRLSRKDQSVLSETLNALRPKEMLYMVHINSFHGIEDQKFTDSKNQFDAVLNNNGYLTSESASVSLRAWQEAISKAFPHAKVVHGFIHTSRYSPPTDITRRIPQYLSFSLYGLAIGGILVALMWLGGMIPGGLVGCIVAGGMVGLVAVGVTKAQEPHATVLGTMGIPGSHLSKETVQTLANAALPRELVYTTTSSNLISVSGNYLQILTQAKERRAAITLTERWMQNIVNSPALKLLNLKAEIARHPDQSIVFSHQTHWTGLLSPVFLGLAVGLFMGLTRRR</sequence>
<protein>
    <submittedName>
        <fullName evidence="2">Uncharacterized protein</fullName>
    </submittedName>
</protein>
<keyword evidence="1" id="KW-0812">Transmembrane</keyword>